<keyword evidence="2" id="KW-0326">Glycosidase</keyword>
<gene>
    <name evidence="2" type="ORF">JCM19274_3901</name>
</gene>
<protein>
    <submittedName>
        <fullName evidence="2">Beta-glucosidase</fullName>
        <ecNumber evidence="2">3.2.1.21</ecNumber>
    </submittedName>
</protein>
<reference evidence="2" key="1">
    <citation type="journal article" date="2014" name="Genome Announc.">
        <title>Draft Genome Sequences of Marine Flavobacterium Algibacter lectus Strains SS8 and NR4.</title>
        <authorList>
            <person name="Takatani N."/>
            <person name="Nakanishi M."/>
            <person name="Meirelles P."/>
            <person name="Mino S."/>
            <person name="Suda W."/>
            <person name="Oshima K."/>
            <person name="Hattori M."/>
            <person name="Ohkuma M."/>
            <person name="Hosokawa M."/>
            <person name="Miyashita K."/>
            <person name="Thompson F.L."/>
            <person name="Niwa A."/>
            <person name="Sawabe T."/>
            <person name="Sawabe T."/>
        </authorList>
    </citation>
    <scope>NUCLEOTIDE SEQUENCE [LARGE SCALE GENOMIC DNA]</scope>
    <source>
        <strain evidence="2">JCM 19274</strain>
    </source>
</reference>
<dbReference type="GO" id="GO:0008422">
    <property type="term" value="F:beta-glucosidase activity"/>
    <property type="evidence" value="ECO:0007669"/>
    <property type="project" value="UniProtKB-EC"/>
</dbReference>
<organism evidence="2 3">
    <name type="scientific">Algibacter lectus</name>
    <dbReference type="NCBI Taxonomy" id="221126"/>
    <lineage>
        <taxon>Bacteria</taxon>
        <taxon>Pseudomonadati</taxon>
        <taxon>Bacteroidota</taxon>
        <taxon>Flavobacteriia</taxon>
        <taxon>Flavobacteriales</taxon>
        <taxon>Flavobacteriaceae</taxon>
        <taxon>Algibacter</taxon>
    </lineage>
</organism>
<dbReference type="Pfam" id="PF14310">
    <property type="entry name" value="Fn3-like"/>
    <property type="match status" value="1"/>
</dbReference>
<feature type="domain" description="Fibronectin type III-like" evidence="1">
    <location>
        <begin position="2"/>
        <end position="45"/>
    </location>
</feature>
<sequence>MVELEPNEAKTITFQLTDKELGFYNNSGDFIVESGDFKVFVGGSSVTELEAKFKL</sequence>
<dbReference type="Gene3D" id="2.60.40.10">
    <property type="entry name" value="Immunoglobulins"/>
    <property type="match status" value="1"/>
</dbReference>
<dbReference type="InterPro" id="IPR013783">
    <property type="entry name" value="Ig-like_fold"/>
</dbReference>
<dbReference type="EC" id="3.2.1.21" evidence="2"/>
<evidence type="ECO:0000313" key="2">
    <source>
        <dbReference type="EMBL" id="GAL81157.1"/>
    </source>
</evidence>
<comment type="caution">
    <text evidence="2">The sequence shown here is derived from an EMBL/GenBank/DDBJ whole genome shotgun (WGS) entry which is preliminary data.</text>
</comment>
<evidence type="ECO:0000259" key="1">
    <source>
        <dbReference type="SMART" id="SM01217"/>
    </source>
</evidence>
<dbReference type="Proteomes" id="UP000029643">
    <property type="component" value="Unassembled WGS sequence"/>
</dbReference>
<dbReference type="InterPro" id="IPR026891">
    <property type="entry name" value="Fn3-like"/>
</dbReference>
<evidence type="ECO:0000313" key="3">
    <source>
        <dbReference type="Proteomes" id="UP000029643"/>
    </source>
</evidence>
<proteinExistence type="predicted"/>
<dbReference type="SMART" id="SM01217">
    <property type="entry name" value="Fn3_like"/>
    <property type="match status" value="1"/>
</dbReference>
<name>A0A090X6E8_9FLAO</name>
<keyword evidence="2" id="KW-0378">Hydrolase</keyword>
<accession>A0A090X6E8</accession>
<dbReference type="EMBL" id="BBNU01000014">
    <property type="protein sequence ID" value="GAL81157.1"/>
    <property type="molecule type" value="Genomic_DNA"/>
</dbReference>
<dbReference type="AlphaFoldDB" id="A0A090X6E8"/>